<comment type="caution">
    <text evidence="1">The sequence shown here is derived from an EMBL/GenBank/DDBJ whole genome shotgun (WGS) entry which is preliminary data.</text>
</comment>
<dbReference type="AlphaFoldDB" id="A0A1J8QCL5"/>
<evidence type="ECO:0000313" key="2">
    <source>
        <dbReference type="Proteomes" id="UP000183567"/>
    </source>
</evidence>
<proteinExistence type="predicted"/>
<reference evidence="1 2" key="1">
    <citation type="submission" date="2016-03" db="EMBL/GenBank/DDBJ databases">
        <title>Comparative genomics of the ectomycorrhizal sister species Rhizopogon vinicolor and Rhizopogon vesiculosus (Basidiomycota: Boletales) reveals a divergence of the mating type B locus.</title>
        <authorList>
            <person name="Mujic A.B."/>
            <person name="Kuo A."/>
            <person name="Tritt A."/>
            <person name="Lipzen A."/>
            <person name="Chen C."/>
            <person name="Johnson J."/>
            <person name="Sharma A."/>
            <person name="Barry K."/>
            <person name="Grigoriev I.V."/>
            <person name="Spatafora J.W."/>
        </authorList>
    </citation>
    <scope>NUCLEOTIDE SEQUENCE [LARGE SCALE GENOMIC DNA]</scope>
    <source>
        <strain evidence="1 2">AM-OR11-056</strain>
    </source>
</reference>
<evidence type="ECO:0000313" key="1">
    <source>
        <dbReference type="EMBL" id="OJA11072.1"/>
    </source>
</evidence>
<dbReference type="EMBL" id="LVVM01005254">
    <property type="protein sequence ID" value="OJA11072.1"/>
    <property type="molecule type" value="Genomic_DNA"/>
</dbReference>
<dbReference type="Proteomes" id="UP000183567">
    <property type="component" value="Unassembled WGS sequence"/>
</dbReference>
<protein>
    <submittedName>
        <fullName evidence="1">Uncharacterized protein</fullName>
    </submittedName>
</protein>
<gene>
    <name evidence="1" type="ORF">AZE42_06923</name>
</gene>
<sequence length="86" mass="8864">MRVGGISLRKDGVLDNVGLAALRISNHPDPFLAPSQGEAAPQSGLTHFLYGSYGASQGKPSQMALQANSLEILQACPTSGPVCPSD</sequence>
<organism evidence="1 2">
    <name type="scientific">Rhizopogon vesiculosus</name>
    <dbReference type="NCBI Taxonomy" id="180088"/>
    <lineage>
        <taxon>Eukaryota</taxon>
        <taxon>Fungi</taxon>
        <taxon>Dikarya</taxon>
        <taxon>Basidiomycota</taxon>
        <taxon>Agaricomycotina</taxon>
        <taxon>Agaricomycetes</taxon>
        <taxon>Agaricomycetidae</taxon>
        <taxon>Boletales</taxon>
        <taxon>Suillineae</taxon>
        <taxon>Rhizopogonaceae</taxon>
        <taxon>Rhizopogon</taxon>
    </lineage>
</organism>
<name>A0A1J8QCL5_9AGAM</name>
<keyword evidence="2" id="KW-1185">Reference proteome</keyword>
<accession>A0A1J8QCL5</accession>